<dbReference type="Proteomes" id="UP000652176">
    <property type="component" value="Unassembled WGS sequence"/>
</dbReference>
<comment type="caution">
    <text evidence="1">The sequence shown here is derived from an EMBL/GenBank/DDBJ whole genome shotgun (WGS) entry which is preliminary data.</text>
</comment>
<evidence type="ECO:0000313" key="1">
    <source>
        <dbReference type="EMBL" id="MBD9355198.1"/>
    </source>
</evidence>
<dbReference type="EMBL" id="JACXSS010000001">
    <property type="protein sequence ID" value="MBD9355198.1"/>
    <property type="molecule type" value="Genomic_DNA"/>
</dbReference>
<sequence>MSLTRELAKKNSLIRKFFAEHELKSGLHDCLKLLQSDTPLILPETPHSSAIVYAWIGTTVDYLIRYTANGNKLNIAATIAAEVVQRYKLKPKSYLNQPHVYHSQNLFKIGKKGLDGRNGASQTAIYAATALSILDHSYRAFRLPEVFETELIPGFTPEQKEIIRATEGKTLKEKTTNYLIGEFVTQLGGHQYLNDLSKIIQIFIDEKNNRNSALYQSEFIVFNQALKNSIYVGGADFDCVIKVGEYIVLTEIKTSIKKITTLHLYQLISYALLLDEKNDGFEMNSIGFYHSRSGSFRYLPIDIVIDAVLPGFRSLEQLREYFLRRITPEYLKNPIA</sequence>
<keyword evidence="2" id="KW-1185">Reference proteome</keyword>
<accession>A0ABR9CWE5</accession>
<name>A0ABR9CWE5_9GAMM</name>
<organism evidence="1 2">
    <name type="scientific">Methylomonas albis</name>
    <dbReference type="NCBI Taxonomy" id="1854563"/>
    <lineage>
        <taxon>Bacteria</taxon>
        <taxon>Pseudomonadati</taxon>
        <taxon>Pseudomonadota</taxon>
        <taxon>Gammaproteobacteria</taxon>
        <taxon>Methylococcales</taxon>
        <taxon>Methylococcaceae</taxon>
        <taxon>Methylomonas</taxon>
    </lineage>
</organism>
<proteinExistence type="predicted"/>
<evidence type="ECO:0008006" key="3">
    <source>
        <dbReference type="Google" id="ProtNLM"/>
    </source>
</evidence>
<evidence type="ECO:0000313" key="2">
    <source>
        <dbReference type="Proteomes" id="UP000652176"/>
    </source>
</evidence>
<gene>
    <name evidence="1" type="ORF">IE877_04790</name>
</gene>
<reference evidence="1 2" key="1">
    <citation type="submission" date="2020-09" db="EMBL/GenBank/DDBJ databases">
        <title>Methylomonas albis sp. nov. and Methylomonas fluvii sp. nov.: Two cold-adapted methanotrophs from the River Elbe and an amended description of Methylovulum psychrotolerans strain Eb1.</title>
        <authorList>
            <person name="Bussmann I.K."/>
            <person name="Klings K.-W."/>
            <person name="Warnstedt J."/>
            <person name="Hoppert M."/>
            <person name="Saborowski A."/>
            <person name="Horn F."/>
            <person name="Liebner S."/>
        </authorList>
    </citation>
    <scope>NUCLEOTIDE SEQUENCE [LARGE SCALE GENOMIC DNA]</scope>
    <source>
        <strain evidence="1 2">EbA</strain>
    </source>
</reference>
<dbReference type="RefSeq" id="WP_192373593.1">
    <property type="nucleotide sequence ID" value="NZ_CAJHIV010000001.1"/>
</dbReference>
<protein>
    <recommendedName>
        <fullName evidence="3">Restriction endonuclease</fullName>
    </recommendedName>
</protein>